<dbReference type="EMBL" id="JACGWK010000010">
    <property type="protein sequence ID" value="KAL0331779.1"/>
    <property type="molecule type" value="Genomic_DNA"/>
</dbReference>
<sequence length="53" mass="5941">MASSDKSVRFVESDWPAVAPTRLLPRGRTLAHFLWTGLSVELEKGDHYTLQLG</sequence>
<name>A0AAW2MLU4_9LAMI</name>
<comment type="caution">
    <text evidence="1">The sequence shown here is derived from an EMBL/GenBank/DDBJ whole genome shotgun (WGS) entry which is preliminary data.</text>
</comment>
<evidence type="ECO:0000313" key="1">
    <source>
        <dbReference type="EMBL" id="KAL0331779.1"/>
    </source>
</evidence>
<gene>
    <name evidence="1" type="ORF">Sangu_1723400</name>
</gene>
<organism evidence="1">
    <name type="scientific">Sesamum angustifolium</name>
    <dbReference type="NCBI Taxonomy" id="2727405"/>
    <lineage>
        <taxon>Eukaryota</taxon>
        <taxon>Viridiplantae</taxon>
        <taxon>Streptophyta</taxon>
        <taxon>Embryophyta</taxon>
        <taxon>Tracheophyta</taxon>
        <taxon>Spermatophyta</taxon>
        <taxon>Magnoliopsida</taxon>
        <taxon>eudicotyledons</taxon>
        <taxon>Gunneridae</taxon>
        <taxon>Pentapetalae</taxon>
        <taxon>asterids</taxon>
        <taxon>lamiids</taxon>
        <taxon>Lamiales</taxon>
        <taxon>Pedaliaceae</taxon>
        <taxon>Sesamum</taxon>
    </lineage>
</organism>
<proteinExistence type="predicted"/>
<reference evidence="1" key="1">
    <citation type="submission" date="2020-06" db="EMBL/GenBank/DDBJ databases">
        <authorList>
            <person name="Li T."/>
            <person name="Hu X."/>
            <person name="Zhang T."/>
            <person name="Song X."/>
            <person name="Zhang H."/>
            <person name="Dai N."/>
            <person name="Sheng W."/>
            <person name="Hou X."/>
            <person name="Wei L."/>
        </authorList>
    </citation>
    <scope>NUCLEOTIDE SEQUENCE</scope>
    <source>
        <strain evidence="1">G01</strain>
        <tissue evidence="1">Leaf</tissue>
    </source>
</reference>
<dbReference type="AlphaFoldDB" id="A0AAW2MLU4"/>
<reference evidence="1" key="2">
    <citation type="journal article" date="2024" name="Plant">
        <title>Genomic evolution and insights into agronomic trait innovations of Sesamum species.</title>
        <authorList>
            <person name="Miao H."/>
            <person name="Wang L."/>
            <person name="Qu L."/>
            <person name="Liu H."/>
            <person name="Sun Y."/>
            <person name="Le M."/>
            <person name="Wang Q."/>
            <person name="Wei S."/>
            <person name="Zheng Y."/>
            <person name="Lin W."/>
            <person name="Duan Y."/>
            <person name="Cao H."/>
            <person name="Xiong S."/>
            <person name="Wang X."/>
            <person name="Wei L."/>
            <person name="Li C."/>
            <person name="Ma Q."/>
            <person name="Ju M."/>
            <person name="Zhao R."/>
            <person name="Li G."/>
            <person name="Mu C."/>
            <person name="Tian Q."/>
            <person name="Mei H."/>
            <person name="Zhang T."/>
            <person name="Gao T."/>
            <person name="Zhang H."/>
        </authorList>
    </citation>
    <scope>NUCLEOTIDE SEQUENCE</scope>
    <source>
        <strain evidence="1">G01</strain>
    </source>
</reference>
<protein>
    <submittedName>
        <fullName evidence="1">Uncharacterized protein</fullName>
    </submittedName>
</protein>
<accession>A0AAW2MLU4</accession>